<keyword evidence="1" id="KW-1133">Transmembrane helix</keyword>
<feature type="transmembrane region" description="Helical" evidence="1">
    <location>
        <begin position="6"/>
        <end position="23"/>
    </location>
</feature>
<evidence type="ECO:0000313" key="3">
    <source>
        <dbReference type="Proteomes" id="UP000321083"/>
    </source>
</evidence>
<name>A0A5C6M1C6_9PLAN</name>
<feature type="transmembrane region" description="Helical" evidence="1">
    <location>
        <begin position="210"/>
        <end position="229"/>
    </location>
</feature>
<evidence type="ECO:0000256" key="1">
    <source>
        <dbReference type="SAM" id="Phobius"/>
    </source>
</evidence>
<keyword evidence="1" id="KW-0472">Membrane</keyword>
<feature type="transmembrane region" description="Helical" evidence="1">
    <location>
        <begin position="146"/>
        <end position="164"/>
    </location>
</feature>
<feature type="transmembrane region" description="Helical" evidence="1">
    <location>
        <begin position="176"/>
        <end position="198"/>
    </location>
</feature>
<feature type="non-terminal residue" evidence="2">
    <location>
        <position position="1"/>
    </location>
</feature>
<reference evidence="2 3" key="2">
    <citation type="submission" date="2019-08" db="EMBL/GenBank/DDBJ databases">
        <authorList>
            <person name="Henke P."/>
        </authorList>
    </citation>
    <scope>NUCLEOTIDE SEQUENCE [LARGE SCALE GENOMIC DNA]</scope>
    <source>
        <strain evidence="2">Phe10_nw2017</strain>
    </source>
</reference>
<dbReference type="Proteomes" id="UP000321083">
    <property type="component" value="Unassembled WGS sequence"/>
</dbReference>
<dbReference type="EMBL" id="SRHE01000614">
    <property type="protein sequence ID" value="TWW08546.1"/>
    <property type="molecule type" value="Genomic_DNA"/>
</dbReference>
<evidence type="ECO:0000313" key="2">
    <source>
        <dbReference type="EMBL" id="TWW08546.1"/>
    </source>
</evidence>
<keyword evidence="1" id="KW-0812">Transmembrane</keyword>
<organism evidence="2 3">
    <name type="scientific">Planctomyces bekefii</name>
    <dbReference type="NCBI Taxonomy" id="1653850"/>
    <lineage>
        <taxon>Bacteria</taxon>
        <taxon>Pseudomonadati</taxon>
        <taxon>Planctomycetota</taxon>
        <taxon>Planctomycetia</taxon>
        <taxon>Planctomycetales</taxon>
        <taxon>Planctomycetaceae</taxon>
        <taxon>Planctomyces</taxon>
    </lineage>
</organism>
<keyword evidence="3" id="KW-1185">Reference proteome</keyword>
<feature type="transmembrane region" description="Helical" evidence="1">
    <location>
        <begin position="87"/>
        <end position="105"/>
    </location>
</feature>
<dbReference type="AlphaFoldDB" id="A0A5C6M1C6"/>
<protein>
    <submittedName>
        <fullName evidence="2">Uncharacterized protein</fullName>
    </submittedName>
</protein>
<accession>A0A5C6M1C6</accession>
<gene>
    <name evidence="2" type="ORF">E3A20_23260</name>
</gene>
<sequence>NRVQDGFYWPAFAGVGIAVFFAIRTPSPKARWTLRGSLLIALDLLLLTASIITGSDWLCAAGVFCLMASLAISCIDRTETADFSYLLTYPLMLLSVPSAVSQVLWPRLLNLQTSLTSYAATRQGLHHFQQDSQLSVLTGSVDMERITGGIFSWQALVLIVLFWGSLQRRSCIQAALMMPVVLVTGFAANMASGIVLLSMMGGPGGTTPSAAMYLLTTLLTLLPTLFFVLSAEAAMVGLTAPIPLQEPADSDEGKAPSLRSLCSPLVYWWNSLVSSMPMDPLSCQPRTDIRIPRPLQAVCLWLSPVVVTAQCIRLIF</sequence>
<reference evidence="2 3" key="1">
    <citation type="submission" date="2019-08" db="EMBL/GenBank/DDBJ databases">
        <title>100 year-old enigma solved: identification of Planctomyces bekefii, the type genus and species of the phylum Planctomycetes.</title>
        <authorList>
            <person name="Svetlana D.N."/>
            <person name="Overmann J."/>
        </authorList>
    </citation>
    <scope>NUCLEOTIDE SEQUENCE [LARGE SCALE GENOMIC DNA]</scope>
    <source>
        <strain evidence="2">Phe10_nw2017</strain>
    </source>
</reference>
<proteinExistence type="predicted"/>
<comment type="caution">
    <text evidence="2">The sequence shown here is derived from an EMBL/GenBank/DDBJ whole genome shotgun (WGS) entry which is preliminary data.</text>
</comment>